<dbReference type="RefSeq" id="WP_204061234.1">
    <property type="nucleotide sequence ID" value="NZ_BAAAGP010000045.1"/>
</dbReference>
<evidence type="ECO:0000256" key="1">
    <source>
        <dbReference type="ARBA" id="ARBA00022679"/>
    </source>
</evidence>
<dbReference type="PROSITE" id="PS51186">
    <property type="entry name" value="GNAT"/>
    <property type="match status" value="1"/>
</dbReference>
<reference evidence="4 5" key="1">
    <citation type="submission" date="2021-01" db="EMBL/GenBank/DDBJ databases">
        <title>Whole genome shotgun sequence of Microbispora corallina NBRC 16416.</title>
        <authorList>
            <person name="Komaki H."/>
            <person name="Tamura T."/>
        </authorList>
    </citation>
    <scope>NUCLEOTIDE SEQUENCE [LARGE SCALE GENOMIC DNA]</scope>
    <source>
        <strain evidence="4 5">NBRC 16416</strain>
    </source>
</reference>
<keyword evidence="5" id="KW-1185">Reference proteome</keyword>
<organism evidence="4 5">
    <name type="scientific">Microbispora corallina</name>
    <dbReference type="NCBI Taxonomy" id="83302"/>
    <lineage>
        <taxon>Bacteria</taxon>
        <taxon>Bacillati</taxon>
        <taxon>Actinomycetota</taxon>
        <taxon>Actinomycetes</taxon>
        <taxon>Streptosporangiales</taxon>
        <taxon>Streptosporangiaceae</taxon>
        <taxon>Microbispora</taxon>
    </lineage>
</organism>
<sequence>MGEIVRLSAEELVESAKGLAVLLQDAVEGGASVGFLAPLDLGTAAAWWESLAPAVAEGRMIVWVARDGGEITGTITLRLEQYPNGRHRGEIAKLLVHRRARGRGLGRDLLAAAERAAIEDGRTLLILDTETGSRAEELYRRKGWTPLGVVPGHAADPSGVLKPTTFFYKRLA</sequence>
<dbReference type="InterPro" id="IPR016181">
    <property type="entry name" value="Acyl_CoA_acyltransferase"/>
</dbReference>
<dbReference type="SUPFAM" id="SSF55729">
    <property type="entry name" value="Acyl-CoA N-acyltransferases (Nat)"/>
    <property type="match status" value="1"/>
</dbReference>
<protein>
    <submittedName>
        <fullName evidence="4">N-acetyltransferase</fullName>
    </submittedName>
</protein>
<evidence type="ECO:0000259" key="3">
    <source>
        <dbReference type="PROSITE" id="PS51186"/>
    </source>
</evidence>
<keyword evidence="2" id="KW-0012">Acyltransferase</keyword>
<gene>
    <name evidence="4" type="ORF">Mco01_72300</name>
</gene>
<comment type="caution">
    <text evidence="4">The sequence shown here is derived from an EMBL/GenBank/DDBJ whole genome shotgun (WGS) entry which is preliminary data.</text>
</comment>
<evidence type="ECO:0000256" key="2">
    <source>
        <dbReference type="ARBA" id="ARBA00023315"/>
    </source>
</evidence>
<dbReference type="Gene3D" id="3.40.630.30">
    <property type="match status" value="1"/>
</dbReference>
<evidence type="ECO:0000313" key="4">
    <source>
        <dbReference type="EMBL" id="GIH44230.1"/>
    </source>
</evidence>
<dbReference type="InterPro" id="IPR000182">
    <property type="entry name" value="GNAT_dom"/>
</dbReference>
<dbReference type="InterPro" id="IPR050832">
    <property type="entry name" value="Bact_Acetyltransf"/>
</dbReference>
<dbReference type="PANTHER" id="PTHR43877">
    <property type="entry name" value="AMINOALKYLPHOSPHONATE N-ACETYLTRANSFERASE-RELATED-RELATED"/>
    <property type="match status" value="1"/>
</dbReference>
<feature type="domain" description="N-acetyltransferase" evidence="3">
    <location>
        <begin position="21"/>
        <end position="172"/>
    </location>
</feature>
<dbReference type="Pfam" id="PF00583">
    <property type="entry name" value="Acetyltransf_1"/>
    <property type="match status" value="1"/>
</dbReference>
<accession>A0ABQ4GB04</accession>
<evidence type="ECO:0000313" key="5">
    <source>
        <dbReference type="Proteomes" id="UP000603904"/>
    </source>
</evidence>
<dbReference type="EMBL" id="BOOC01000054">
    <property type="protein sequence ID" value="GIH44230.1"/>
    <property type="molecule type" value="Genomic_DNA"/>
</dbReference>
<proteinExistence type="predicted"/>
<name>A0ABQ4GB04_9ACTN</name>
<dbReference type="Proteomes" id="UP000603904">
    <property type="component" value="Unassembled WGS sequence"/>
</dbReference>
<keyword evidence="1" id="KW-0808">Transferase</keyword>